<dbReference type="GO" id="GO:0016740">
    <property type="term" value="F:transferase activity"/>
    <property type="evidence" value="ECO:0007669"/>
    <property type="project" value="UniProtKB-KW"/>
</dbReference>
<keyword evidence="2" id="KW-0808">Transferase</keyword>
<dbReference type="InterPro" id="IPR002654">
    <property type="entry name" value="Glyco_trans_25"/>
</dbReference>
<protein>
    <submittedName>
        <fullName evidence="2">Glycosyltransferase family 25 protein</fullName>
    </submittedName>
</protein>
<sequence>MQTFLINLDKDKDRLIAADAQLKRLCIAYERFPAVYAKEMPKEERDSKVNYFRFRCCTGRDIWLGEIGCCLSHYSLYQRMIDENIPYACILEDDIVLTENFKSTVKRVELFLEHSLPQVFLLSNYTNEVVDGEEIREVNNGYCTDAYIITQPAAKALLKENLPICVPCDHWARWVRHKAIKLYVVLPSVCTQNNTDFVTSIPSNGEKKVSDMSLLEKIGFKARRVLGSSFDYILYKLHK</sequence>
<feature type="domain" description="Glycosyl transferase family 25" evidence="1">
    <location>
        <begin position="2"/>
        <end position="170"/>
    </location>
</feature>
<dbReference type="AlphaFoldDB" id="A0A6H0KT04"/>
<accession>A0A6H0KT04</accession>
<dbReference type="KEGG" id="bfc:BacF7301_19960"/>
<reference evidence="2 3" key="1">
    <citation type="submission" date="2020-03" db="EMBL/GenBank/DDBJ databases">
        <title>Genomic analysis of Bacteroides faecium CBA7301.</title>
        <authorList>
            <person name="Kim J."/>
            <person name="Roh S.W."/>
        </authorList>
    </citation>
    <scope>NUCLEOTIDE SEQUENCE [LARGE SCALE GENOMIC DNA]</scope>
    <source>
        <strain evidence="2 3">CBA7301</strain>
    </source>
</reference>
<evidence type="ECO:0000313" key="3">
    <source>
        <dbReference type="Proteomes" id="UP000501780"/>
    </source>
</evidence>
<dbReference type="Pfam" id="PF01755">
    <property type="entry name" value="Glyco_transf_25"/>
    <property type="match status" value="1"/>
</dbReference>
<gene>
    <name evidence="2" type="ORF">BacF7301_19960</name>
</gene>
<dbReference type="RefSeq" id="WP_167965594.1">
    <property type="nucleotide sequence ID" value="NZ_CP050831.1"/>
</dbReference>
<proteinExistence type="predicted"/>
<keyword evidence="3" id="KW-1185">Reference proteome</keyword>
<evidence type="ECO:0000259" key="1">
    <source>
        <dbReference type="Pfam" id="PF01755"/>
    </source>
</evidence>
<organism evidence="2 3">
    <name type="scientific">Bacteroides faecium</name>
    <dbReference type="NCBI Taxonomy" id="2715212"/>
    <lineage>
        <taxon>Bacteria</taxon>
        <taxon>Pseudomonadati</taxon>
        <taxon>Bacteroidota</taxon>
        <taxon>Bacteroidia</taxon>
        <taxon>Bacteroidales</taxon>
        <taxon>Bacteroidaceae</taxon>
        <taxon>Bacteroides</taxon>
    </lineage>
</organism>
<dbReference type="CDD" id="cd06532">
    <property type="entry name" value="Glyco_transf_25"/>
    <property type="match status" value="1"/>
</dbReference>
<evidence type="ECO:0000313" key="2">
    <source>
        <dbReference type="EMBL" id="QIU96283.1"/>
    </source>
</evidence>
<dbReference type="Proteomes" id="UP000501780">
    <property type="component" value="Chromosome"/>
</dbReference>
<name>A0A6H0KT04_9BACE</name>
<dbReference type="EMBL" id="CP050831">
    <property type="protein sequence ID" value="QIU96283.1"/>
    <property type="molecule type" value="Genomic_DNA"/>
</dbReference>